<name>A0A6P9AI48_THRPL</name>
<dbReference type="GO" id="GO:0051059">
    <property type="term" value="F:NF-kappaB binding"/>
    <property type="evidence" value="ECO:0007669"/>
    <property type="project" value="TreeGrafter"/>
</dbReference>
<evidence type="ECO:0000313" key="5">
    <source>
        <dbReference type="RefSeq" id="XP_034257100.1"/>
    </source>
</evidence>
<keyword evidence="2 3" id="KW-0040">ANK repeat</keyword>
<organism evidence="5">
    <name type="scientific">Thrips palmi</name>
    <name type="common">Melon thrips</name>
    <dbReference type="NCBI Taxonomy" id="161013"/>
    <lineage>
        <taxon>Eukaryota</taxon>
        <taxon>Metazoa</taxon>
        <taxon>Ecdysozoa</taxon>
        <taxon>Arthropoda</taxon>
        <taxon>Hexapoda</taxon>
        <taxon>Insecta</taxon>
        <taxon>Pterygota</taxon>
        <taxon>Neoptera</taxon>
        <taxon>Paraneoptera</taxon>
        <taxon>Thysanoptera</taxon>
        <taxon>Terebrantia</taxon>
        <taxon>Thripoidea</taxon>
        <taxon>Thripidae</taxon>
        <taxon>Thrips</taxon>
    </lineage>
</organism>
<keyword evidence="1" id="KW-0677">Repeat</keyword>
<dbReference type="FunCoup" id="A0A6P9AI48">
    <property type="interactions" value="204"/>
</dbReference>
<evidence type="ECO:0000313" key="4">
    <source>
        <dbReference type="Proteomes" id="UP000515158"/>
    </source>
</evidence>
<dbReference type="RefSeq" id="XP_034257100.1">
    <property type="nucleotide sequence ID" value="XM_034401209.1"/>
</dbReference>
<reference evidence="5" key="1">
    <citation type="submission" date="2025-08" db="UniProtKB">
        <authorList>
            <consortium name="RefSeq"/>
        </authorList>
    </citation>
    <scope>IDENTIFICATION</scope>
    <source>
        <tissue evidence="5">Total insect</tissue>
    </source>
</reference>
<feature type="repeat" description="ANK" evidence="3">
    <location>
        <begin position="182"/>
        <end position="214"/>
    </location>
</feature>
<sequence>MAHPLQSGAAPEAWPCEEGTKIRDYSDKCHSVYDSGCISGANLSSDLSLSEDLSSRSSRPCSFTDIPAESVVSDSKSYNREDSGLDLAEPFSSLCLESNDLGKQSSQCQTTNLPKCNVPTVESTTVLPQDNSLSLQALEFYQQNEEGDTKLHIAVVQGFIEAVYALVRMAPQPHLLNIQNCDGQTALHLAVLTAQPDFAKRLVRAGASLAPRDAFGNTALHLAAETGDVECVRAMLEAVADTGRLPVELEQRNYDGMMCVHVAAARGHKDVLRYLINAGANLNARDAKSGRTVLHLAVELARQDVVHMLLEEAPQLLHMEATTYAGLTAYQLAVCYDAMLAERLASRGARPQPFPEDDGSEDEEEMYRNYHHQLNFFGGPINASA</sequence>
<gene>
    <name evidence="5" type="primary">LOC117654524</name>
</gene>
<evidence type="ECO:0000256" key="3">
    <source>
        <dbReference type="PROSITE-ProRule" id="PRU00023"/>
    </source>
</evidence>
<dbReference type="SUPFAM" id="SSF48403">
    <property type="entry name" value="Ankyrin repeat"/>
    <property type="match status" value="1"/>
</dbReference>
<dbReference type="GO" id="GO:0071356">
    <property type="term" value="P:cellular response to tumor necrosis factor"/>
    <property type="evidence" value="ECO:0007669"/>
    <property type="project" value="TreeGrafter"/>
</dbReference>
<evidence type="ECO:0000256" key="1">
    <source>
        <dbReference type="ARBA" id="ARBA00022737"/>
    </source>
</evidence>
<dbReference type="PROSITE" id="PS50088">
    <property type="entry name" value="ANK_REPEAT"/>
    <property type="match status" value="4"/>
</dbReference>
<keyword evidence="4" id="KW-1185">Reference proteome</keyword>
<dbReference type="InParanoid" id="A0A6P9AI48"/>
<protein>
    <submittedName>
        <fullName evidence="5">NF-kappa-B inhibitor cactus-like</fullName>
    </submittedName>
</protein>
<dbReference type="PANTHER" id="PTHR46680">
    <property type="entry name" value="NF-KAPPA-B INHIBITOR ALPHA"/>
    <property type="match status" value="1"/>
</dbReference>
<dbReference type="OrthoDB" id="20727at2759"/>
<dbReference type="PROSITE" id="PS50297">
    <property type="entry name" value="ANK_REP_REGION"/>
    <property type="match status" value="4"/>
</dbReference>
<dbReference type="InterPro" id="IPR036770">
    <property type="entry name" value="Ankyrin_rpt-contain_sf"/>
</dbReference>
<dbReference type="Proteomes" id="UP000515158">
    <property type="component" value="Unplaced"/>
</dbReference>
<dbReference type="GeneID" id="117654524"/>
<evidence type="ECO:0000256" key="2">
    <source>
        <dbReference type="ARBA" id="ARBA00023043"/>
    </source>
</evidence>
<feature type="repeat" description="ANK" evidence="3">
    <location>
        <begin position="255"/>
        <end position="287"/>
    </location>
</feature>
<dbReference type="AlphaFoldDB" id="A0A6P9AI48"/>
<dbReference type="GO" id="GO:0005829">
    <property type="term" value="C:cytosol"/>
    <property type="evidence" value="ECO:0007669"/>
    <property type="project" value="TreeGrafter"/>
</dbReference>
<proteinExistence type="predicted"/>
<dbReference type="InterPro" id="IPR051070">
    <property type="entry name" value="NF-kappa-B_inhibitor"/>
</dbReference>
<dbReference type="Pfam" id="PF12796">
    <property type="entry name" value="Ank_2"/>
    <property type="match status" value="2"/>
</dbReference>
<dbReference type="PANTHER" id="PTHR46680:SF3">
    <property type="entry name" value="NF-KAPPA-B INHIBITOR CACTUS"/>
    <property type="match status" value="1"/>
</dbReference>
<feature type="repeat" description="ANK" evidence="3">
    <location>
        <begin position="289"/>
        <end position="321"/>
    </location>
</feature>
<dbReference type="KEGG" id="tpal:117654524"/>
<accession>A0A6P9AI48</accession>
<dbReference type="InterPro" id="IPR002110">
    <property type="entry name" value="Ankyrin_rpt"/>
</dbReference>
<dbReference type="SMART" id="SM00248">
    <property type="entry name" value="ANK"/>
    <property type="match status" value="5"/>
</dbReference>
<dbReference type="PRINTS" id="PR01415">
    <property type="entry name" value="ANKYRIN"/>
</dbReference>
<dbReference type="Gene3D" id="1.25.40.20">
    <property type="entry name" value="Ankyrin repeat-containing domain"/>
    <property type="match status" value="1"/>
</dbReference>
<feature type="repeat" description="ANK" evidence="3">
    <location>
        <begin position="215"/>
        <end position="241"/>
    </location>
</feature>